<gene>
    <name evidence="3" type="ORF">BST47_02570</name>
</gene>
<dbReference type="InterPro" id="IPR052957">
    <property type="entry name" value="Auxin_embryo_med"/>
</dbReference>
<proteinExistence type="predicted"/>
<dbReference type="InterPro" id="IPR036890">
    <property type="entry name" value="HATPase_C_sf"/>
</dbReference>
<feature type="domain" description="Sacsin/Nov" evidence="2">
    <location>
        <begin position="69"/>
        <end position="123"/>
    </location>
</feature>
<dbReference type="InterPro" id="IPR058210">
    <property type="entry name" value="SACS/Nov_dom"/>
</dbReference>
<name>A0A1X0K1E4_9MYCO</name>
<dbReference type="OrthoDB" id="9776021at2"/>
<comment type="caution">
    <text evidence="3">The sequence shown here is derived from an EMBL/GenBank/DDBJ whole genome shotgun (WGS) entry which is preliminary data.</text>
</comment>
<dbReference type="NCBIfam" id="NF047352">
    <property type="entry name" value="P_loop_sacsin"/>
    <property type="match status" value="1"/>
</dbReference>
<feature type="region of interest" description="Disordered" evidence="1">
    <location>
        <begin position="830"/>
        <end position="857"/>
    </location>
</feature>
<dbReference type="Pfam" id="PF25794">
    <property type="entry name" value="SACS"/>
    <property type="match status" value="1"/>
</dbReference>
<evidence type="ECO:0000256" key="1">
    <source>
        <dbReference type="SAM" id="MobiDB-lite"/>
    </source>
</evidence>
<evidence type="ECO:0000259" key="2">
    <source>
        <dbReference type="Pfam" id="PF25794"/>
    </source>
</evidence>
<feature type="compositionally biased region" description="Basic and acidic residues" evidence="1">
    <location>
        <begin position="890"/>
        <end position="907"/>
    </location>
</feature>
<keyword evidence="4" id="KW-1185">Reference proteome</keyword>
<accession>A0A1X0K1E4</accession>
<dbReference type="PANTHER" id="PTHR32387:SF0">
    <property type="entry name" value="PROTEIN NO VEIN"/>
    <property type="match status" value="1"/>
</dbReference>
<dbReference type="PANTHER" id="PTHR32387">
    <property type="entry name" value="WU:FJ29H11"/>
    <property type="match status" value="1"/>
</dbReference>
<dbReference type="EMBL" id="MVIM01000001">
    <property type="protein sequence ID" value="ORB68790.1"/>
    <property type="molecule type" value="Genomic_DNA"/>
</dbReference>
<feature type="region of interest" description="Disordered" evidence="1">
    <location>
        <begin position="877"/>
        <end position="907"/>
    </location>
</feature>
<reference evidence="3 4" key="1">
    <citation type="submission" date="2017-02" db="EMBL/GenBank/DDBJ databases">
        <title>The new phylogeny of genus Mycobacterium.</title>
        <authorList>
            <person name="Tortoli E."/>
            <person name="Trovato A."/>
            <person name="Cirillo D.M."/>
        </authorList>
    </citation>
    <scope>NUCLEOTIDE SEQUENCE [LARGE SCALE GENOMIC DNA]</scope>
    <source>
        <strain evidence="3 4">DSM 44338</strain>
    </source>
</reference>
<dbReference type="Gene3D" id="3.30.565.10">
    <property type="entry name" value="Histidine kinase-like ATPase, C-terminal domain"/>
    <property type="match status" value="1"/>
</dbReference>
<sequence length="1052" mass="117540">MPSDYAAIREEHRLDYGRKVGNFGGVLVDLYSDRTHFLLELLQNAQDAHATRVRFDLHPDRLEVRHDGRHFTEADVRGICGIKESTKEDDPDQIGRFGVGFKSVYAYTSRPTVHCGDEHFQVQDYVLPHRADPVDPGAGWSTLQILPFDRSDVTPQDAVDQISRRLQRLSGRTILFLSNLTELQWFAPGGLSDHILRETRTDREARRVSLLAGADSESEEEWLVFDRQVHLADGIDPGAVEVAFALTRDDRGAELITPADDTQLVAFFPTRRETHVGFLIQGPFVPTAARDNVRDDHPLNRRLVADVAALTVEALEAIKEMGLLAVGVLETLPLETAKFSPKQLLRPLYDAVRDALTDRPLLPTADGRYLAATEVRLARGAGLRELFSPVQLGELLDADGEVAWLVAGISADRTHILHRYLVGHRPPYSWGSDPEIPALVPGMELDPGAISRRIEPSFLARQSTEWIISLYRWLAAQPALHATLRLKPVIVSSDGEYIAAFADGRPQVWLPPDGETSYPVVDRAVAADPEALAFLCSLGLTEPDAADEVMDTILPRYRGDGEMPNQDEGTSNLDRIAAALTGATGAKLDALIDELIDTPFLLASDPTDNERYWCRPTECYEPSERLKVFMEGNEDVFFLTDESLRHIALWRRLGVKSDIEIRKRDPDWHGYVTVTRQHGWHKRGRHRFDPGLEIDGLEHALEHPTLERSLLVWELISSLDAPIRGQVETCPRKDYSGSWTHTVNSPVADLLAEHHWLLDLDGNWRRPEEVTLDDLDPSYPRDEVLARVLEMRPTVSHGVADEVADLFGIDSDDLDLLRRQPELLKRAVAEARERERGARVDEGGDADGMHDENDSDNESIDVAEGIFDAFNRPGEAEVEDFDGDGAAANPERRQERSAEALARSKEAEPSRGDRFKLLSRKVWEARDPAVRAYLLHTYGGRCQICQATFPRRDGQPFFEARYIVSRVEQRWLDTPGNSLCLCPTCLAKTLHGSSKAVDILHELRELAGDAVNLPDGGTASFELCGEPVSIRFAQRHLIDLGALLAAESVEPQ</sequence>
<dbReference type="STRING" id="75922.BST47_02570"/>
<dbReference type="SUPFAM" id="SSF55874">
    <property type="entry name" value="ATPase domain of HSP90 chaperone/DNA topoisomerase II/histidine kinase"/>
    <property type="match status" value="1"/>
</dbReference>
<dbReference type="AlphaFoldDB" id="A0A1X0K1E4"/>
<dbReference type="RefSeq" id="WP_083123604.1">
    <property type="nucleotide sequence ID" value="NZ_MVIM01000001.1"/>
</dbReference>
<protein>
    <recommendedName>
        <fullName evidence="2">Sacsin/Nov domain-containing protein</fullName>
    </recommendedName>
</protein>
<dbReference type="Proteomes" id="UP000192411">
    <property type="component" value="Unassembled WGS sequence"/>
</dbReference>
<evidence type="ECO:0000313" key="3">
    <source>
        <dbReference type="EMBL" id="ORB68790.1"/>
    </source>
</evidence>
<feature type="compositionally biased region" description="Basic and acidic residues" evidence="1">
    <location>
        <begin position="830"/>
        <end position="852"/>
    </location>
</feature>
<organism evidence="3 4">
    <name type="scientific">Mycolicibacterium tusciae</name>
    <dbReference type="NCBI Taxonomy" id="75922"/>
    <lineage>
        <taxon>Bacteria</taxon>
        <taxon>Bacillati</taxon>
        <taxon>Actinomycetota</taxon>
        <taxon>Actinomycetes</taxon>
        <taxon>Mycobacteriales</taxon>
        <taxon>Mycobacteriaceae</taxon>
        <taxon>Mycolicibacterium</taxon>
    </lineage>
</organism>
<evidence type="ECO:0000313" key="4">
    <source>
        <dbReference type="Proteomes" id="UP000192411"/>
    </source>
</evidence>